<accession>A0A8B7NB77</accession>
<feature type="binding site" evidence="6">
    <location>
        <position position="237"/>
    </location>
    <ligand>
        <name>ATP</name>
        <dbReference type="ChEBI" id="CHEBI:30616"/>
    </ligand>
</feature>
<feature type="binding site" evidence="6">
    <location>
        <position position="223"/>
    </location>
    <ligand>
        <name>ATP</name>
        <dbReference type="ChEBI" id="CHEBI:30616"/>
    </ligand>
</feature>
<keyword evidence="9" id="KW-1185">Reference proteome</keyword>
<evidence type="ECO:0000256" key="5">
    <source>
        <dbReference type="ARBA" id="ARBA00022840"/>
    </source>
</evidence>
<dbReference type="InterPro" id="IPR001564">
    <property type="entry name" value="Nucleoside_diP_kinase"/>
</dbReference>
<dbReference type="PROSITE" id="PS51374">
    <property type="entry name" value="NDPK_LIKE"/>
    <property type="match status" value="1"/>
</dbReference>
<proteinExistence type="inferred from homology"/>
<dbReference type="CDD" id="cd04413">
    <property type="entry name" value="NDPk_I"/>
    <property type="match status" value="1"/>
</dbReference>
<comment type="similarity">
    <text evidence="1 6 7">Belongs to the NDK family.</text>
</comment>
<evidence type="ECO:0000256" key="2">
    <source>
        <dbReference type="ARBA" id="ARBA00022679"/>
    </source>
</evidence>
<dbReference type="GO" id="GO:0006228">
    <property type="term" value="P:UTP biosynthetic process"/>
    <property type="evidence" value="ECO:0007669"/>
    <property type="project" value="InterPro"/>
</dbReference>
<dbReference type="GeneID" id="108668178"/>
<keyword evidence="4 10" id="KW-0418">Kinase</keyword>
<dbReference type="OMA" id="APKHERA"/>
<feature type="binding site" evidence="6">
    <location>
        <position position="217"/>
    </location>
    <ligand>
        <name>ATP</name>
        <dbReference type="ChEBI" id="CHEBI:30616"/>
    </ligand>
</feature>
<reference evidence="10" key="1">
    <citation type="submission" date="2025-08" db="UniProtKB">
        <authorList>
            <consortium name="RefSeq"/>
        </authorList>
    </citation>
    <scope>IDENTIFICATION</scope>
    <source>
        <tissue evidence="10">Whole organism</tissue>
    </source>
</reference>
<evidence type="ECO:0000256" key="1">
    <source>
        <dbReference type="ARBA" id="ARBA00008142"/>
    </source>
</evidence>
<evidence type="ECO:0000256" key="4">
    <source>
        <dbReference type="ARBA" id="ARBA00022777"/>
    </source>
</evidence>
<feature type="binding site" evidence="6">
    <location>
        <position position="142"/>
    </location>
    <ligand>
        <name>ATP</name>
        <dbReference type="ChEBI" id="CHEBI:30616"/>
    </ligand>
</feature>
<dbReference type="GO" id="GO:0006183">
    <property type="term" value="P:GTP biosynthetic process"/>
    <property type="evidence" value="ECO:0007669"/>
    <property type="project" value="InterPro"/>
</dbReference>
<dbReference type="PRINTS" id="PR01243">
    <property type="entry name" value="NUCDPKINASE"/>
</dbReference>
<name>A0A8B7NB77_HYAAZ</name>
<keyword evidence="5" id="KW-0067">ATP-binding</keyword>
<evidence type="ECO:0000313" key="10">
    <source>
        <dbReference type="RefSeq" id="XP_018010834.1"/>
    </source>
</evidence>
<dbReference type="GO" id="GO:0006241">
    <property type="term" value="P:CTP biosynthetic process"/>
    <property type="evidence" value="ECO:0007669"/>
    <property type="project" value="InterPro"/>
</dbReference>
<dbReference type="InterPro" id="IPR036850">
    <property type="entry name" value="NDK-like_dom_sf"/>
</dbReference>
<dbReference type="SMART" id="SM00562">
    <property type="entry name" value="NDK"/>
    <property type="match status" value="1"/>
</dbReference>
<feature type="binding site" evidence="6">
    <location>
        <position position="189"/>
    </location>
    <ligand>
        <name>ATP</name>
        <dbReference type="ChEBI" id="CHEBI:30616"/>
    </ligand>
</feature>
<feature type="active site" description="Pros-phosphohistidine intermediate" evidence="6">
    <location>
        <position position="250"/>
    </location>
</feature>
<sequence>MALKNCRLLSGFILGALAALIWPYISPTVNDLTAPPKDQDSSCQDADSLPEWRFLVSRVPFTDGDDQPALQLVFNVGNSMAKVVQSDSQVVVSAKEAVGALDVYEGATLTFTDQTYTVGAAADTRTAAAVACYRQSTFVMIKPDAMQRAGEVISRIEEIATLRIADMRLVALQPSMARLFYAEHSQRTFFEDLVSYVTSGPILAMRLVGPDAIKVWREALGPTDSNEARRSAPGSVRALFGTDKQRNAAHGSDSREAAGRELAFFFKDTVDGICSTSEPLTELSCLVLPHVLKDRALGSLWRSLHQHHDCTPARAELVRLNYIDAWRYATATLLPRTPPTPQQMDEMQSLLSGPAVSLHLKSSRPEETRSEFLHRFKDIIGPRNPAKARKAAVESIRANFGQTNTTSGVLCPWYDWLI</sequence>
<dbReference type="Pfam" id="PF00334">
    <property type="entry name" value="NDK"/>
    <property type="match status" value="1"/>
</dbReference>
<dbReference type="AlphaFoldDB" id="A0A8B7NB77"/>
<dbReference type="SUPFAM" id="SSF54919">
    <property type="entry name" value="Nucleoside diphosphate kinase, NDK"/>
    <property type="match status" value="2"/>
</dbReference>
<protein>
    <submittedName>
        <fullName evidence="10">Nucleoside diphosphate kinase 7 isoform X1</fullName>
    </submittedName>
</protein>
<keyword evidence="2" id="KW-0808">Transferase</keyword>
<dbReference type="GO" id="GO:0004550">
    <property type="term" value="F:nucleoside diphosphate kinase activity"/>
    <property type="evidence" value="ECO:0007669"/>
    <property type="project" value="InterPro"/>
</dbReference>
<evidence type="ECO:0000256" key="6">
    <source>
        <dbReference type="PROSITE-ProRule" id="PRU00706"/>
    </source>
</evidence>
<dbReference type="PANTHER" id="PTHR46161:SF3">
    <property type="entry name" value="NUCLEOSIDE DIPHOSPHATE KINASE DDB_G0292928-RELATED"/>
    <property type="match status" value="1"/>
</dbReference>
<organism evidence="9 10">
    <name type="scientific">Hyalella azteca</name>
    <name type="common">Amphipod</name>
    <dbReference type="NCBI Taxonomy" id="294128"/>
    <lineage>
        <taxon>Eukaryota</taxon>
        <taxon>Metazoa</taxon>
        <taxon>Ecdysozoa</taxon>
        <taxon>Arthropoda</taxon>
        <taxon>Crustacea</taxon>
        <taxon>Multicrustacea</taxon>
        <taxon>Malacostraca</taxon>
        <taxon>Eumalacostraca</taxon>
        <taxon>Peracarida</taxon>
        <taxon>Amphipoda</taxon>
        <taxon>Senticaudata</taxon>
        <taxon>Talitrida</taxon>
        <taxon>Talitroidea</taxon>
        <taxon>Hyalellidae</taxon>
        <taxon>Hyalella</taxon>
    </lineage>
</organism>
<gene>
    <name evidence="10" type="primary">LOC108668178</name>
</gene>
<evidence type="ECO:0000313" key="9">
    <source>
        <dbReference type="Proteomes" id="UP000694843"/>
    </source>
</evidence>
<dbReference type="RefSeq" id="XP_018010834.1">
    <property type="nucleotide sequence ID" value="XM_018155345.2"/>
</dbReference>
<evidence type="ECO:0000256" key="7">
    <source>
        <dbReference type="RuleBase" id="RU004011"/>
    </source>
</evidence>
<evidence type="ECO:0000256" key="3">
    <source>
        <dbReference type="ARBA" id="ARBA00022741"/>
    </source>
</evidence>
<evidence type="ECO:0000259" key="8">
    <source>
        <dbReference type="SMART" id="SM00562"/>
    </source>
</evidence>
<dbReference type="PANTHER" id="PTHR46161">
    <property type="entry name" value="NUCLEOSIDE DIPHOSPHATE KINASE"/>
    <property type="match status" value="1"/>
</dbReference>
<feature type="binding site" evidence="6">
    <location>
        <position position="247"/>
    </location>
    <ligand>
        <name>ATP</name>
        <dbReference type="ChEBI" id="CHEBI:30616"/>
    </ligand>
</feature>
<dbReference type="Gene3D" id="3.30.70.141">
    <property type="entry name" value="Nucleoside diphosphate kinase-like domain"/>
    <property type="match status" value="2"/>
</dbReference>
<dbReference type="OrthoDB" id="270127at2759"/>
<dbReference type="InterPro" id="IPR034907">
    <property type="entry name" value="NDK-like_dom"/>
</dbReference>
<feature type="domain" description="Nucleoside diphosphate kinase-like" evidence="8">
    <location>
        <begin position="134"/>
        <end position="275"/>
    </location>
</feature>
<dbReference type="GO" id="GO:0005524">
    <property type="term" value="F:ATP binding"/>
    <property type="evidence" value="ECO:0007669"/>
    <property type="project" value="UniProtKB-KW"/>
</dbReference>
<dbReference type="Proteomes" id="UP000694843">
    <property type="component" value="Unplaced"/>
</dbReference>
<keyword evidence="3" id="KW-0547">Nucleotide-binding</keyword>
<dbReference type="KEGG" id="hazt:108668178"/>